<name>A0A0R2E2U2_9LACO</name>
<reference evidence="1 2" key="1">
    <citation type="journal article" date="2015" name="Genome Announc.">
        <title>Expanding the biotechnology potential of lactobacilli through comparative genomics of 213 strains and associated genera.</title>
        <authorList>
            <person name="Sun Z."/>
            <person name="Harris H.M."/>
            <person name="McCann A."/>
            <person name="Guo C."/>
            <person name="Argimon S."/>
            <person name="Zhang W."/>
            <person name="Yang X."/>
            <person name="Jeffery I.B."/>
            <person name="Cooney J.C."/>
            <person name="Kagawa T.F."/>
            <person name="Liu W."/>
            <person name="Song Y."/>
            <person name="Salvetti E."/>
            <person name="Wrobel A."/>
            <person name="Rasinkangas P."/>
            <person name="Parkhill J."/>
            <person name="Rea M.C."/>
            <person name="O'Sullivan O."/>
            <person name="Ritari J."/>
            <person name="Douillard F.P."/>
            <person name="Paul Ross R."/>
            <person name="Yang R."/>
            <person name="Briner A.E."/>
            <person name="Felis G.E."/>
            <person name="de Vos W.M."/>
            <person name="Barrangou R."/>
            <person name="Klaenhammer T.R."/>
            <person name="Caufield P.W."/>
            <person name="Cui Y."/>
            <person name="Zhang H."/>
            <person name="O'Toole P.W."/>
        </authorList>
    </citation>
    <scope>NUCLEOTIDE SEQUENCE [LARGE SCALE GENOMIC DNA]</scope>
    <source>
        <strain evidence="1 2">DSM 20444</strain>
    </source>
</reference>
<gene>
    <name evidence="1" type="ORF">FD00_GL000611</name>
</gene>
<dbReference type="RefSeq" id="WP_419181920.1">
    <property type="nucleotide sequence ID" value="NZ_AYYH01000017.1"/>
</dbReference>
<dbReference type="GeneID" id="98315762"/>
<comment type="caution">
    <text evidence="1">The sequence shown here is derived from an EMBL/GenBank/DDBJ whole genome shotgun (WGS) entry which is preliminary data.</text>
</comment>
<evidence type="ECO:0000313" key="2">
    <source>
        <dbReference type="Proteomes" id="UP000050898"/>
    </source>
</evidence>
<dbReference type="PATRIC" id="fig|1046596.6.peg.660"/>
<evidence type="ECO:0008006" key="3">
    <source>
        <dbReference type="Google" id="ProtNLM"/>
    </source>
</evidence>
<evidence type="ECO:0000313" key="1">
    <source>
        <dbReference type="EMBL" id="KRN09875.1"/>
    </source>
</evidence>
<proteinExistence type="predicted"/>
<dbReference type="EMBL" id="AYYH01000017">
    <property type="protein sequence ID" value="KRN09875.1"/>
    <property type="molecule type" value="Genomic_DNA"/>
</dbReference>
<protein>
    <recommendedName>
        <fullName evidence="3">DUF2508 domain-containing protein</fullName>
    </recommendedName>
</protein>
<dbReference type="Proteomes" id="UP000050898">
    <property type="component" value="Unassembled WGS sequence"/>
</dbReference>
<keyword evidence="2" id="KW-1185">Reference proteome</keyword>
<organism evidence="1 2">
    <name type="scientific">Liquorilactobacillus mali KCTC 3596 = DSM 20444</name>
    <dbReference type="NCBI Taxonomy" id="1046596"/>
    <lineage>
        <taxon>Bacteria</taxon>
        <taxon>Bacillati</taxon>
        <taxon>Bacillota</taxon>
        <taxon>Bacilli</taxon>
        <taxon>Lactobacillales</taxon>
        <taxon>Lactobacillaceae</taxon>
        <taxon>Liquorilactobacillus</taxon>
    </lineage>
</organism>
<sequence>MIEMLGRKKQKLRKEYDEKLLDTIDLSAAQWEHAKQTQRAVREEDSELIAQTMLEGAKYAFLYAEARRRKVHGHMQSSIIEH</sequence>
<accession>A0A0R2E2U2</accession>
<dbReference type="AlphaFoldDB" id="A0A0R2E2U2"/>
<dbReference type="InterPro" id="IPR019644">
    <property type="entry name" value="DUF2508"/>
</dbReference>
<dbReference type="Pfam" id="PF10704">
    <property type="entry name" value="DUF2508"/>
    <property type="match status" value="1"/>
</dbReference>